<protein>
    <submittedName>
        <fullName evidence="1">Uncharacterized protein</fullName>
    </submittedName>
</protein>
<reference evidence="1" key="1">
    <citation type="journal article" date="2020" name="Stud. Mycol.">
        <title>101 Dothideomycetes genomes: a test case for predicting lifestyles and emergence of pathogens.</title>
        <authorList>
            <person name="Haridas S."/>
            <person name="Albert R."/>
            <person name="Binder M."/>
            <person name="Bloem J."/>
            <person name="Labutti K."/>
            <person name="Salamov A."/>
            <person name="Andreopoulos B."/>
            <person name="Baker S."/>
            <person name="Barry K."/>
            <person name="Bills G."/>
            <person name="Bluhm B."/>
            <person name="Cannon C."/>
            <person name="Castanera R."/>
            <person name="Culley D."/>
            <person name="Daum C."/>
            <person name="Ezra D."/>
            <person name="Gonzalez J."/>
            <person name="Henrissat B."/>
            <person name="Kuo A."/>
            <person name="Liang C."/>
            <person name="Lipzen A."/>
            <person name="Lutzoni F."/>
            <person name="Magnuson J."/>
            <person name="Mondo S."/>
            <person name="Nolan M."/>
            <person name="Ohm R."/>
            <person name="Pangilinan J."/>
            <person name="Park H.-J."/>
            <person name="Ramirez L."/>
            <person name="Alfaro M."/>
            <person name="Sun H."/>
            <person name="Tritt A."/>
            <person name="Yoshinaga Y."/>
            <person name="Zwiers L.-H."/>
            <person name="Turgeon B."/>
            <person name="Goodwin S."/>
            <person name="Spatafora J."/>
            <person name="Crous P."/>
            <person name="Grigoriev I."/>
        </authorList>
    </citation>
    <scope>NUCLEOTIDE SEQUENCE</scope>
    <source>
        <strain evidence="1">CBS 207.26</strain>
    </source>
</reference>
<evidence type="ECO:0000313" key="1">
    <source>
        <dbReference type="EMBL" id="KAF2181566.1"/>
    </source>
</evidence>
<dbReference type="AlphaFoldDB" id="A0A6A6DV62"/>
<accession>A0A6A6DV62</accession>
<organism evidence="1 2">
    <name type="scientific">Zopfia rhizophila CBS 207.26</name>
    <dbReference type="NCBI Taxonomy" id="1314779"/>
    <lineage>
        <taxon>Eukaryota</taxon>
        <taxon>Fungi</taxon>
        <taxon>Dikarya</taxon>
        <taxon>Ascomycota</taxon>
        <taxon>Pezizomycotina</taxon>
        <taxon>Dothideomycetes</taxon>
        <taxon>Dothideomycetes incertae sedis</taxon>
        <taxon>Zopfiaceae</taxon>
        <taxon>Zopfia</taxon>
    </lineage>
</organism>
<proteinExistence type="predicted"/>
<keyword evidence="2" id="KW-1185">Reference proteome</keyword>
<evidence type="ECO:0000313" key="2">
    <source>
        <dbReference type="Proteomes" id="UP000800200"/>
    </source>
</evidence>
<name>A0A6A6DV62_9PEZI</name>
<sequence length="132" mass="14892">MRVRFSKESARVPAAKISAGAVVFLFHGPKVLFCMSYIRSRMCLRSWLSHQKHSLIICHGPSCLSRLAYATNDVLDNATYQFVSFRMILLYVPKSGRSETRRCCGRPYLVCTAFSSCIELPREEPAASINLP</sequence>
<gene>
    <name evidence="1" type="ORF">K469DRAFT_260271</name>
</gene>
<dbReference type="Proteomes" id="UP000800200">
    <property type="component" value="Unassembled WGS sequence"/>
</dbReference>
<dbReference type="EMBL" id="ML994652">
    <property type="protein sequence ID" value="KAF2181566.1"/>
    <property type="molecule type" value="Genomic_DNA"/>
</dbReference>